<dbReference type="KEGG" id="rti:DC20_08050"/>
<dbReference type="EMBL" id="CP012643">
    <property type="protein sequence ID" value="ALI98937.1"/>
    <property type="molecule type" value="Genomic_DNA"/>
</dbReference>
<dbReference type="AlphaFoldDB" id="A0A0P0CX20"/>
<proteinExistence type="predicted"/>
<accession>A0A0P0CX20</accession>
<dbReference type="Proteomes" id="UP000061382">
    <property type="component" value="Chromosome"/>
</dbReference>
<keyword evidence="2" id="KW-1185">Reference proteome</keyword>
<dbReference type="PATRIC" id="fig|512763.3.peg.1771"/>
<sequence>MIFQQCWQLVLITPKLLVTPALHHLLFRMRLCSWQLTLQEFLQIRLISFMIVKVHEFLSGPCESAVEGQNLLQ</sequence>
<protein>
    <submittedName>
        <fullName evidence="1">Uncharacterized protein</fullName>
    </submittedName>
</protein>
<reference evidence="1 2" key="1">
    <citation type="submission" date="2015-08" db="EMBL/GenBank/DDBJ databases">
        <title>Complete genome sequence of Rufibacter tibetensis strain 1351t, a radiation-resistant bacterium from tibet plateau.</title>
        <authorList>
            <person name="Dai J."/>
        </authorList>
    </citation>
    <scope>NUCLEOTIDE SEQUENCE [LARGE SCALE GENOMIC DNA]</scope>
    <source>
        <strain evidence="1 2">1351</strain>
    </source>
</reference>
<name>A0A0P0CX20_9BACT</name>
<organism evidence="1 2">
    <name type="scientific">Rufibacter tibetensis</name>
    <dbReference type="NCBI Taxonomy" id="512763"/>
    <lineage>
        <taxon>Bacteria</taxon>
        <taxon>Pseudomonadati</taxon>
        <taxon>Bacteroidota</taxon>
        <taxon>Cytophagia</taxon>
        <taxon>Cytophagales</taxon>
        <taxon>Hymenobacteraceae</taxon>
        <taxon>Rufibacter</taxon>
    </lineage>
</organism>
<evidence type="ECO:0000313" key="1">
    <source>
        <dbReference type="EMBL" id="ALI98937.1"/>
    </source>
</evidence>
<dbReference type="STRING" id="512763.DC20_08050"/>
<gene>
    <name evidence="1" type="ORF">DC20_08050</name>
</gene>
<evidence type="ECO:0000313" key="2">
    <source>
        <dbReference type="Proteomes" id="UP000061382"/>
    </source>
</evidence>